<feature type="transmembrane region" description="Helical" evidence="1">
    <location>
        <begin position="127"/>
        <end position="145"/>
    </location>
</feature>
<dbReference type="EMBL" id="JADLZT010000002">
    <property type="protein sequence ID" value="MBF6023365.1"/>
    <property type="molecule type" value="Genomic_DNA"/>
</dbReference>
<evidence type="ECO:0008006" key="4">
    <source>
        <dbReference type="Google" id="ProtNLM"/>
    </source>
</evidence>
<feature type="transmembrane region" description="Helical" evidence="1">
    <location>
        <begin position="151"/>
        <end position="172"/>
    </location>
</feature>
<feature type="transmembrane region" description="Helical" evidence="1">
    <location>
        <begin position="29"/>
        <end position="46"/>
    </location>
</feature>
<keyword evidence="1" id="KW-0472">Membrane</keyword>
<organism evidence="2 3">
    <name type="scientific">Lysobacter niastensis</name>
    <dbReference type="NCBI Taxonomy" id="380629"/>
    <lineage>
        <taxon>Bacteria</taxon>
        <taxon>Pseudomonadati</taxon>
        <taxon>Pseudomonadota</taxon>
        <taxon>Gammaproteobacteria</taxon>
        <taxon>Lysobacterales</taxon>
        <taxon>Lysobacteraceae</taxon>
        <taxon>Lysobacter</taxon>
    </lineage>
</organism>
<feature type="transmembrane region" description="Helical" evidence="1">
    <location>
        <begin position="51"/>
        <end position="71"/>
    </location>
</feature>
<gene>
    <name evidence="2" type="ORF">IU514_04895</name>
</gene>
<evidence type="ECO:0000313" key="3">
    <source>
        <dbReference type="Proteomes" id="UP001429984"/>
    </source>
</evidence>
<evidence type="ECO:0000313" key="2">
    <source>
        <dbReference type="EMBL" id="MBF6023365.1"/>
    </source>
</evidence>
<protein>
    <recommendedName>
        <fullName evidence="4">DNA gyrase subunit B</fullName>
    </recommendedName>
</protein>
<keyword evidence="1" id="KW-1133">Transmembrane helix</keyword>
<proteinExistence type="predicted"/>
<reference evidence="2 3" key="1">
    <citation type="submission" date="2020-11" db="EMBL/GenBank/DDBJ databases">
        <title>Draft Genome Sequence and Secondary Metabolite Biosynthetic Potential of the Lysobacter niastensis Type strain DSM 18481.</title>
        <authorList>
            <person name="Turrini P."/>
            <person name="Artuso I."/>
            <person name="Tescari M."/>
            <person name="Lugli G.A."/>
            <person name="Frangipani E."/>
            <person name="Ventura M."/>
            <person name="Visca P."/>
        </authorList>
    </citation>
    <scope>NUCLEOTIDE SEQUENCE [LARGE SCALE GENOMIC DNA]</scope>
    <source>
        <strain evidence="2 3">DSM 18481</strain>
    </source>
</reference>
<name>A0ABS0B474_9GAMM</name>
<sequence>MSRARALALLALSLAYPLAVYFMLGRFEPRWLAVLLCVLALLRAFATRERIWLFAAVGTAALAVWATAFNAALPLKLYPALVNAAMLLLFGLSLRFPPTVVERLARLQDPDLPPGAVAYTRRVTQMWCGFFILNGGIAVITALWATERVWALYNGLIAYVMMGTLFAGEWLVRQRVKARSDD</sequence>
<comment type="caution">
    <text evidence="2">The sequence shown here is derived from an EMBL/GenBank/DDBJ whole genome shotgun (WGS) entry which is preliminary data.</text>
</comment>
<feature type="transmembrane region" description="Helical" evidence="1">
    <location>
        <begin position="77"/>
        <end position="96"/>
    </location>
</feature>
<keyword evidence="1" id="KW-0812">Transmembrane</keyword>
<keyword evidence="3" id="KW-1185">Reference proteome</keyword>
<evidence type="ECO:0000256" key="1">
    <source>
        <dbReference type="SAM" id="Phobius"/>
    </source>
</evidence>
<dbReference type="Proteomes" id="UP001429984">
    <property type="component" value="Unassembled WGS sequence"/>
</dbReference>
<accession>A0ABS0B474</accession>